<keyword evidence="3" id="KW-1185">Reference proteome</keyword>
<dbReference type="Proteomes" id="UP001157017">
    <property type="component" value="Unassembled WGS sequence"/>
</dbReference>
<evidence type="ECO:0000313" key="3">
    <source>
        <dbReference type="Proteomes" id="UP001157017"/>
    </source>
</evidence>
<dbReference type="EMBL" id="BSUZ01000001">
    <property type="protein sequence ID" value="GMA87237.1"/>
    <property type="molecule type" value="Genomic_DNA"/>
</dbReference>
<protein>
    <submittedName>
        <fullName evidence="2">Uncharacterized protein</fullName>
    </submittedName>
</protein>
<reference evidence="3" key="1">
    <citation type="journal article" date="2019" name="Int. J. Syst. Evol. Microbiol.">
        <title>The Global Catalogue of Microorganisms (GCM) 10K type strain sequencing project: providing services to taxonomists for standard genome sequencing and annotation.</title>
        <authorList>
            <consortium name="The Broad Institute Genomics Platform"/>
            <consortium name="The Broad Institute Genome Sequencing Center for Infectious Disease"/>
            <person name="Wu L."/>
            <person name="Ma J."/>
        </authorList>
    </citation>
    <scope>NUCLEOTIDE SEQUENCE [LARGE SCALE GENOMIC DNA]</scope>
    <source>
        <strain evidence="3">NBRC 108730</strain>
    </source>
</reference>
<gene>
    <name evidence="2" type="ORF">GCM10025868_24870</name>
</gene>
<comment type="caution">
    <text evidence="2">The sequence shown here is derived from an EMBL/GenBank/DDBJ whole genome shotgun (WGS) entry which is preliminary data.</text>
</comment>
<organism evidence="2 3">
    <name type="scientific">Angustibacter aerolatus</name>
    <dbReference type="NCBI Taxonomy" id="1162965"/>
    <lineage>
        <taxon>Bacteria</taxon>
        <taxon>Bacillati</taxon>
        <taxon>Actinomycetota</taxon>
        <taxon>Actinomycetes</taxon>
        <taxon>Kineosporiales</taxon>
        <taxon>Kineosporiaceae</taxon>
    </lineage>
</organism>
<evidence type="ECO:0000256" key="1">
    <source>
        <dbReference type="SAM" id="MobiDB-lite"/>
    </source>
</evidence>
<feature type="compositionally biased region" description="Basic and acidic residues" evidence="1">
    <location>
        <begin position="63"/>
        <end position="86"/>
    </location>
</feature>
<sequence>MLAYQARADVPLDAAHDQQPVDAVGVPPVGVGAGHVHDDVPEPAVRARPVQQGQRGGEQPVGTERDEVTRVGSLQERERLLGRRREGGRRVHRALLMTGVRSG</sequence>
<accession>A0ABQ6JG98</accession>
<name>A0ABQ6JG98_9ACTN</name>
<evidence type="ECO:0000313" key="2">
    <source>
        <dbReference type="EMBL" id="GMA87237.1"/>
    </source>
</evidence>
<proteinExistence type="predicted"/>
<feature type="region of interest" description="Disordered" evidence="1">
    <location>
        <begin position="13"/>
        <end position="86"/>
    </location>
</feature>
<feature type="compositionally biased region" description="Low complexity" evidence="1">
    <location>
        <begin position="17"/>
        <end position="30"/>
    </location>
</feature>